<organism evidence="5 6">
    <name type="scientific">Aphanomyces astaci</name>
    <name type="common">Crayfish plague agent</name>
    <dbReference type="NCBI Taxonomy" id="112090"/>
    <lineage>
        <taxon>Eukaryota</taxon>
        <taxon>Sar</taxon>
        <taxon>Stramenopiles</taxon>
        <taxon>Oomycota</taxon>
        <taxon>Saprolegniomycetes</taxon>
        <taxon>Saprolegniales</taxon>
        <taxon>Verrucalvaceae</taxon>
        <taxon>Aphanomyces</taxon>
    </lineage>
</organism>
<dbReference type="EMBL" id="QUTC01001602">
    <property type="protein sequence ID" value="RHY76381.1"/>
    <property type="molecule type" value="Genomic_DNA"/>
</dbReference>
<dbReference type="NCBIfam" id="TIGR01571">
    <property type="entry name" value="A_thal_Cys_rich"/>
    <property type="match status" value="1"/>
</dbReference>
<dbReference type="Pfam" id="PF04749">
    <property type="entry name" value="PLAC8"/>
    <property type="match status" value="1"/>
</dbReference>
<dbReference type="Proteomes" id="UP000265716">
    <property type="component" value="Unassembled WGS sequence"/>
</dbReference>
<evidence type="ECO:0000313" key="3">
    <source>
        <dbReference type="EMBL" id="RHY00494.1"/>
    </source>
</evidence>
<gene>
    <name evidence="2" type="ORF">AaE_010746</name>
    <name evidence="3" type="ORF">DYB25_005024</name>
    <name evidence="4" type="ORF">DYB30_006570</name>
    <name evidence="5" type="ORF">DYB38_001901</name>
</gene>
<dbReference type="Proteomes" id="UP000266239">
    <property type="component" value="Unassembled WGS sequence"/>
</dbReference>
<reference evidence="2 9" key="2">
    <citation type="submission" date="2019-06" db="EMBL/GenBank/DDBJ databases">
        <title>Genomics analysis of Aphanomyces spp. identifies a new class of oomycete effector associated with host adaptation.</title>
        <authorList>
            <person name="Gaulin E."/>
        </authorList>
    </citation>
    <scope>NUCLEOTIDE SEQUENCE [LARGE SCALE GENOMIC DNA]</scope>
    <source>
        <strain evidence="2 9">E</strain>
    </source>
</reference>
<evidence type="ECO:0000313" key="6">
    <source>
        <dbReference type="Proteomes" id="UP000265716"/>
    </source>
</evidence>
<dbReference type="EMBL" id="VJMI01016583">
    <property type="protein sequence ID" value="KAF0717971.1"/>
    <property type="molecule type" value="Genomic_DNA"/>
</dbReference>
<keyword evidence="1" id="KW-1133">Transmembrane helix</keyword>
<keyword evidence="1" id="KW-0472">Membrane</keyword>
<sequence>MSSQNLLKKPSDGGMDDNGITTHKWKVPLFGCLDTLVPNSTSMQYLPTTSPYLSLALMTVIFPCVSVAQIAARVGFVNYLTALIVTFVAYILFLVAIGVHTTALDVIAALVGIVSFGYLWYMRTKVRFLFHIPGSIVEDGCVVLFCGWCSIAQIATHVESYTPNACAFDAKATLPGYIV</sequence>
<feature type="transmembrane region" description="Helical" evidence="1">
    <location>
        <begin position="79"/>
        <end position="97"/>
    </location>
</feature>
<evidence type="ECO:0000313" key="2">
    <source>
        <dbReference type="EMBL" id="KAF0717971.1"/>
    </source>
</evidence>
<dbReference type="InterPro" id="IPR006461">
    <property type="entry name" value="PLAC_motif_containing"/>
</dbReference>
<dbReference type="AlphaFoldDB" id="A0A397E9I6"/>
<dbReference type="EMBL" id="QUTA01009788">
    <property type="protein sequence ID" value="RHY00494.1"/>
    <property type="molecule type" value="Genomic_DNA"/>
</dbReference>
<keyword evidence="1" id="KW-0812">Transmembrane</keyword>
<dbReference type="PANTHER" id="PTHR15907">
    <property type="entry name" value="DUF614 FAMILY PROTEIN-RELATED"/>
    <property type="match status" value="1"/>
</dbReference>
<name>A0A397E9I6_APHAT</name>
<evidence type="ECO:0000313" key="7">
    <source>
        <dbReference type="Proteomes" id="UP000266239"/>
    </source>
</evidence>
<proteinExistence type="predicted"/>
<evidence type="ECO:0000256" key="1">
    <source>
        <dbReference type="SAM" id="Phobius"/>
    </source>
</evidence>
<dbReference type="EMBL" id="QUTD01011508">
    <property type="protein sequence ID" value="RHY39821.1"/>
    <property type="molecule type" value="Genomic_DNA"/>
</dbReference>
<feature type="transmembrane region" description="Helical" evidence="1">
    <location>
        <begin position="52"/>
        <end position="72"/>
    </location>
</feature>
<dbReference type="Proteomes" id="UP000469452">
    <property type="component" value="Unassembled WGS sequence"/>
</dbReference>
<evidence type="ECO:0000313" key="5">
    <source>
        <dbReference type="EMBL" id="RHY76381.1"/>
    </source>
</evidence>
<evidence type="ECO:0000313" key="9">
    <source>
        <dbReference type="Proteomes" id="UP000469452"/>
    </source>
</evidence>
<reference evidence="6 7" key="1">
    <citation type="submission" date="2018-08" db="EMBL/GenBank/DDBJ databases">
        <title>Aphanomyces genome sequencing and annotation.</title>
        <authorList>
            <person name="Minardi D."/>
            <person name="Oidtmann B."/>
            <person name="Van Der Giezen M."/>
            <person name="Studholme D.J."/>
        </authorList>
    </citation>
    <scope>NUCLEOTIDE SEQUENCE [LARGE SCALE GENOMIC DNA]</scope>
    <source>
        <strain evidence="4 8">D2</strain>
        <strain evidence="5 6">SA</strain>
        <strain evidence="3 7">Yx</strain>
    </source>
</reference>
<evidence type="ECO:0000313" key="4">
    <source>
        <dbReference type="EMBL" id="RHY39821.1"/>
    </source>
</evidence>
<evidence type="ECO:0000313" key="8">
    <source>
        <dbReference type="Proteomes" id="UP000266643"/>
    </source>
</evidence>
<feature type="transmembrane region" description="Helical" evidence="1">
    <location>
        <begin position="103"/>
        <end position="121"/>
    </location>
</feature>
<dbReference type="VEuPathDB" id="FungiDB:H257_16739"/>
<comment type="caution">
    <text evidence="5">The sequence shown here is derived from an EMBL/GenBank/DDBJ whole genome shotgun (WGS) entry which is preliminary data.</text>
</comment>
<dbReference type="Proteomes" id="UP000266643">
    <property type="component" value="Unassembled WGS sequence"/>
</dbReference>
<protein>
    <submittedName>
        <fullName evidence="5">Uncharacterized protein</fullName>
    </submittedName>
</protein>
<accession>A0A397E9I6</accession>